<name>A0A0M0JZR1_9EUKA</name>
<dbReference type="InterPro" id="IPR054711">
    <property type="entry name" value="eIF3a_PCI_TPR-like"/>
</dbReference>
<keyword evidence="10" id="KW-1185">Reference proteome</keyword>
<dbReference type="GO" id="GO:0071540">
    <property type="term" value="C:eukaryotic translation initiation factor 3 complex, eIF3e"/>
    <property type="evidence" value="ECO:0007669"/>
    <property type="project" value="TreeGrafter"/>
</dbReference>
<dbReference type="GO" id="GO:0003743">
    <property type="term" value="F:translation initiation factor activity"/>
    <property type="evidence" value="ECO:0007669"/>
    <property type="project" value="UniProtKB-KW"/>
</dbReference>
<comment type="caution">
    <text evidence="9">The sequence shown here is derived from an EMBL/GenBank/DDBJ whole genome shotgun (WGS) entry which is preliminary data.</text>
</comment>
<dbReference type="GO" id="GO:0001732">
    <property type="term" value="P:formation of cytoplasmic translation initiation complex"/>
    <property type="evidence" value="ECO:0007669"/>
    <property type="project" value="TreeGrafter"/>
</dbReference>
<feature type="domain" description="PCI" evidence="8">
    <location>
        <begin position="322"/>
        <end position="499"/>
    </location>
</feature>
<dbReference type="Proteomes" id="UP000037460">
    <property type="component" value="Unassembled WGS sequence"/>
</dbReference>
<evidence type="ECO:0000256" key="4">
    <source>
        <dbReference type="ARBA" id="ARBA00022884"/>
    </source>
</evidence>
<feature type="region of interest" description="Disordered" evidence="7">
    <location>
        <begin position="766"/>
        <end position="815"/>
    </location>
</feature>
<dbReference type="FunFam" id="4.10.860.10:FF:000001">
    <property type="entry name" value="Eukaryotic translation initiation factor 3 subunit A"/>
    <property type="match status" value="1"/>
</dbReference>
<gene>
    <name evidence="9" type="ORF">Ctob_007075</name>
</gene>
<dbReference type="EMBL" id="JWZX01001844">
    <property type="protein sequence ID" value="KOO32136.1"/>
    <property type="molecule type" value="Genomic_DNA"/>
</dbReference>
<keyword evidence="6" id="KW-0175">Coiled coil</keyword>
<proteinExistence type="predicted"/>
<dbReference type="Gene3D" id="4.10.860.10">
    <property type="entry name" value="UVR domain"/>
    <property type="match status" value="1"/>
</dbReference>
<evidence type="ECO:0000313" key="9">
    <source>
        <dbReference type="EMBL" id="KOO32136.1"/>
    </source>
</evidence>
<protein>
    <submittedName>
        <fullName evidence="9">Eukaryotic translation initiation factor 3 subunit a</fullName>
    </submittedName>
</protein>
<dbReference type="GO" id="GO:0003729">
    <property type="term" value="F:mRNA binding"/>
    <property type="evidence" value="ECO:0007669"/>
    <property type="project" value="TreeGrafter"/>
</dbReference>
<feature type="compositionally biased region" description="Basic and acidic residues" evidence="7">
    <location>
        <begin position="768"/>
        <end position="807"/>
    </location>
</feature>
<keyword evidence="5" id="KW-0648">Protein biosynthesis</keyword>
<dbReference type="Gene3D" id="1.25.40.860">
    <property type="match status" value="2"/>
</dbReference>
<dbReference type="OrthoDB" id="18884at2759"/>
<dbReference type="PANTHER" id="PTHR14005">
    <property type="entry name" value="EUKARYOTIC TRANSLATION INITIATION FACTOR 3, THETA SUBUNIT"/>
    <property type="match status" value="1"/>
</dbReference>
<evidence type="ECO:0000313" key="10">
    <source>
        <dbReference type="Proteomes" id="UP000037460"/>
    </source>
</evidence>
<evidence type="ECO:0000256" key="6">
    <source>
        <dbReference type="SAM" id="Coils"/>
    </source>
</evidence>
<dbReference type="InterPro" id="IPR027512">
    <property type="entry name" value="EIF3A"/>
</dbReference>
<comment type="subcellular location">
    <subcellularLocation>
        <location evidence="1">Cytoplasm</location>
    </subcellularLocation>
</comment>
<dbReference type="GO" id="GO:0002188">
    <property type="term" value="P:translation reinitiation"/>
    <property type="evidence" value="ECO:0007669"/>
    <property type="project" value="TreeGrafter"/>
</dbReference>
<sequence>MQHFAKPENALKRAEELCAVGQRDAALVGMYDVLSSKRHRVWQPSMELVMKRYLELCVDMRKAKAAKDGLIQYRMVCQQINVASMESVLRHFMDLADKAAETAIAKAEEITGLNAEKLLDFDDLEAEETPESLMMATVGGGADSKKRTDRLIVTPSLKFLWESYRTVLDVLRNNTKIDELYRDTCMKAFGFCLKYKRAVEFRRLCEILRNHIQAQTKFDPKWKDKEPLSAEAMQTHLETRFAQLKSAIEMELWQEAYRTVEDVHSLLALMKVRPKAKPMAAYHGQLARVFWVAGNVLFHAMSIVRLFALSKTFATPPPPEELSMLASRAVLAALATPCESPVVDVNLLEYDLEHEKTKRMATMLAFPSELSRSSLLDEIRSKGLLALASPEVQQLYALTEAGFTALDLASKATPLLTKLAENPQLAQYDAQLRRLIGLRLLQQMERVYLTITIDKVTSAISVLTWPQITDLILWAAKRDLITLRIDEKLGQIRQRAEQANAAMSAEVRDTLATFGAALDCVREKLQAAAIESEKATLRAKLYGSFAATIEEEHQRVLARKLIIERRKEEAERVSTEEQLEKRRAKAMKLREEAADEKERLALDAAARAKEKLEKERKAEEEEQTRKMAEQMAKQRASMKVVKTKKDEDGKKIETTVDGLAKKTRQELIKEQRELMIDERVSFEERLLAMAHRHDHIERARREEERVLLRLAWEKQQKEEEAEHLKTVELLRVQATEGRAHDLAEKARLSQMTPAVEAFKARVMTQRNVAHEKKQREKELEEKQKREALERQAAEAAARDKERKERGQRSWGARRG</sequence>
<evidence type="ECO:0000256" key="2">
    <source>
        <dbReference type="ARBA" id="ARBA00022490"/>
    </source>
</evidence>
<evidence type="ECO:0000256" key="1">
    <source>
        <dbReference type="ARBA" id="ARBA00004496"/>
    </source>
</evidence>
<dbReference type="AlphaFoldDB" id="A0A0M0JZR1"/>
<dbReference type="GO" id="GO:0071541">
    <property type="term" value="C:eukaryotic translation initiation factor 3 complex, eIF3m"/>
    <property type="evidence" value="ECO:0007669"/>
    <property type="project" value="TreeGrafter"/>
</dbReference>
<evidence type="ECO:0000256" key="5">
    <source>
        <dbReference type="ARBA" id="ARBA00022917"/>
    </source>
</evidence>
<accession>A0A0M0JZR1</accession>
<reference evidence="10" key="1">
    <citation type="journal article" date="2015" name="PLoS Genet.">
        <title>Genome Sequence and Transcriptome Analyses of Chrysochromulina tobin: Metabolic Tools for Enhanced Algal Fitness in the Prominent Order Prymnesiales (Haptophyceae).</title>
        <authorList>
            <person name="Hovde B.T."/>
            <person name="Deodato C.R."/>
            <person name="Hunsperger H.M."/>
            <person name="Ryken S.A."/>
            <person name="Yost W."/>
            <person name="Jha R.K."/>
            <person name="Patterson J."/>
            <person name="Monnat R.J. Jr."/>
            <person name="Barlow S.B."/>
            <person name="Starkenburg S.R."/>
            <person name="Cattolico R.A."/>
        </authorList>
    </citation>
    <scope>NUCLEOTIDE SEQUENCE</scope>
    <source>
        <strain evidence="10">CCMP291</strain>
    </source>
</reference>
<dbReference type="GO" id="GO:0043614">
    <property type="term" value="C:multi-eIF complex"/>
    <property type="evidence" value="ECO:0007669"/>
    <property type="project" value="TreeGrafter"/>
</dbReference>
<keyword evidence="2" id="KW-0963">Cytoplasm</keyword>
<keyword evidence="4" id="KW-0694">RNA-binding</keyword>
<evidence type="ECO:0000259" key="8">
    <source>
        <dbReference type="PROSITE" id="PS50250"/>
    </source>
</evidence>
<dbReference type="InterPro" id="IPR000717">
    <property type="entry name" value="PCI_dom"/>
</dbReference>
<keyword evidence="3 9" id="KW-0396">Initiation factor</keyword>
<organism evidence="9 10">
    <name type="scientific">Chrysochromulina tobinii</name>
    <dbReference type="NCBI Taxonomy" id="1460289"/>
    <lineage>
        <taxon>Eukaryota</taxon>
        <taxon>Haptista</taxon>
        <taxon>Haptophyta</taxon>
        <taxon>Prymnesiophyceae</taxon>
        <taxon>Prymnesiales</taxon>
        <taxon>Chrysochromulinaceae</taxon>
        <taxon>Chrysochromulina</taxon>
    </lineage>
</organism>
<dbReference type="Pfam" id="PF22591">
    <property type="entry name" value="eIF3a_PCI_TPR-like"/>
    <property type="match status" value="1"/>
</dbReference>
<feature type="coiled-coil region" evidence="6">
    <location>
        <begin position="558"/>
        <end position="631"/>
    </location>
</feature>
<dbReference type="PROSITE" id="PS50250">
    <property type="entry name" value="PCI"/>
    <property type="match status" value="1"/>
</dbReference>
<evidence type="ECO:0000256" key="3">
    <source>
        <dbReference type="ARBA" id="ARBA00022540"/>
    </source>
</evidence>
<evidence type="ECO:0000256" key="7">
    <source>
        <dbReference type="SAM" id="MobiDB-lite"/>
    </source>
</evidence>
<dbReference type="PANTHER" id="PTHR14005:SF0">
    <property type="entry name" value="EUKARYOTIC TRANSLATION INITIATION FACTOR 3 SUBUNIT A"/>
    <property type="match status" value="1"/>
</dbReference>